<feature type="domain" description="Glycosyltransferase 2-like" evidence="6">
    <location>
        <begin position="7"/>
        <end position="176"/>
    </location>
</feature>
<name>A0A9X4JTR6_9FIRM</name>
<dbReference type="AlphaFoldDB" id="A0A9X4JTR6"/>
<keyword evidence="5" id="KW-1133">Transmembrane helix</keyword>
<evidence type="ECO:0000256" key="2">
    <source>
        <dbReference type="ARBA" id="ARBA00006739"/>
    </source>
</evidence>
<dbReference type="EMBL" id="JAKOAV010000007">
    <property type="protein sequence ID" value="MDF9407840.1"/>
    <property type="molecule type" value="Genomic_DNA"/>
</dbReference>
<dbReference type="Gene3D" id="3.90.550.10">
    <property type="entry name" value="Spore Coat Polysaccharide Biosynthesis Protein SpsA, Chain A"/>
    <property type="match status" value="1"/>
</dbReference>
<keyword evidence="4 7" id="KW-0808">Transferase</keyword>
<comment type="caution">
    <text evidence="7">The sequence shown here is derived from an EMBL/GenBank/DDBJ whole genome shotgun (WGS) entry which is preliminary data.</text>
</comment>
<reference evidence="7" key="1">
    <citation type="submission" date="2022-02" db="EMBL/GenBank/DDBJ databases">
        <authorList>
            <person name="Leng L."/>
        </authorList>
    </citation>
    <scope>NUCLEOTIDE SEQUENCE</scope>
    <source>
        <strain evidence="7">JI</strain>
    </source>
</reference>
<dbReference type="CDD" id="cd04186">
    <property type="entry name" value="GT_2_like_c"/>
    <property type="match status" value="1"/>
</dbReference>
<evidence type="ECO:0000313" key="7">
    <source>
        <dbReference type="EMBL" id="MDF9407840.1"/>
    </source>
</evidence>
<feature type="transmembrane region" description="Helical" evidence="5">
    <location>
        <begin position="246"/>
        <end position="267"/>
    </location>
</feature>
<evidence type="ECO:0000256" key="4">
    <source>
        <dbReference type="ARBA" id="ARBA00022679"/>
    </source>
</evidence>
<dbReference type="GO" id="GO:0016757">
    <property type="term" value="F:glycosyltransferase activity"/>
    <property type="evidence" value="ECO:0007669"/>
    <property type="project" value="UniProtKB-KW"/>
</dbReference>
<dbReference type="Proteomes" id="UP001154312">
    <property type="component" value="Unassembled WGS sequence"/>
</dbReference>
<dbReference type="InterPro" id="IPR029044">
    <property type="entry name" value="Nucleotide-diphossugar_trans"/>
</dbReference>
<dbReference type="PANTHER" id="PTHR43179">
    <property type="entry name" value="RHAMNOSYLTRANSFERASE WBBL"/>
    <property type="match status" value="1"/>
</dbReference>
<evidence type="ECO:0000313" key="8">
    <source>
        <dbReference type="Proteomes" id="UP001154312"/>
    </source>
</evidence>
<dbReference type="SUPFAM" id="SSF53448">
    <property type="entry name" value="Nucleotide-diphospho-sugar transferases"/>
    <property type="match status" value="1"/>
</dbReference>
<keyword evidence="5" id="KW-0472">Membrane</keyword>
<evidence type="ECO:0000259" key="6">
    <source>
        <dbReference type="Pfam" id="PF00535"/>
    </source>
</evidence>
<comment type="similarity">
    <text evidence="2">Belongs to the glycosyltransferase 2 family.</text>
</comment>
<dbReference type="InterPro" id="IPR001173">
    <property type="entry name" value="Glyco_trans_2-like"/>
</dbReference>
<comment type="pathway">
    <text evidence="1">Cell wall biogenesis; cell wall polysaccharide biosynthesis.</text>
</comment>
<dbReference type="EC" id="2.4.-.-" evidence="7"/>
<dbReference type="PANTHER" id="PTHR43179:SF12">
    <property type="entry name" value="GALACTOFURANOSYLTRANSFERASE GLFT2"/>
    <property type="match status" value="1"/>
</dbReference>
<proteinExistence type="inferred from homology"/>
<sequence>MSTPETSVIIPNWNGRDLLEICLSSLKRQTYRDFEVIVVDNGSSDGSDRFVESFYPEVRIYKLQTNKGFCVAVNCGIKSARGKYVALLNNDTEADPAWLGELVKALNENTDVGFCASKMMNYFNRNLIDNAGDMLCYYGHTVGRDELDTGQYDQPRYLFSACAGAAIYRKEMFEKVGFFDEDFFAYYEDIDIGVRAQLMGYKCLYVPTAIVYHMIQATSSQIPAKRFIWMQRNIICVHLKNMPVKLLGHIITTFLLLHTYSTFLYFIKTRDIKTIIKLYYNIIKILPRTIKKRSHIQKKITVPVSYIKSIAGPFLTLFDYFRKHTSKIKIFL</sequence>
<accession>A0A9X4JTR6</accession>
<evidence type="ECO:0000256" key="5">
    <source>
        <dbReference type="SAM" id="Phobius"/>
    </source>
</evidence>
<keyword evidence="5" id="KW-0812">Transmembrane</keyword>
<protein>
    <submittedName>
        <fullName evidence="7">Glycosyltransferase</fullName>
        <ecNumber evidence="7">2.4.-.-</ecNumber>
    </submittedName>
</protein>
<keyword evidence="8" id="KW-1185">Reference proteome</keyword>
<dbReference type="Pfam" id="PF00535">
    <property type="entry name" value="Glycos_transf_2"/>
    <property type="match status" value="1"/>
</dbReference>
<keyword evidence="3 7" id="KW-0328">Glycosyltransferase</keyword>
<dbReference type="RefSeq" id="WP_277443090.1">
    <property type="nucleotide sequence ID" value="NZ_JAKOAV010000007.1"/>
</dbReference>
<gene>
    <name evidence="7" type="ORF">L7E55_05615</name>
</gene>
<organism evidence="7 8">
    <name type="scientific">Pelotomaculum isophthalicicum JI</name>
    <dbReference type="NCBI Taxonomy" id="947010"/>
    <lineage>
        <taxon>Bacteria</taxon>
        <taxon>Bacillati</taxon>
        <taxon>Bacillota</taxon>
        <taxon>Clostridia</taxon>
        <taxon>Eubacteriales</taxon>
        <taxon>Desulfotomaculaceae</taxon>
        <taxon>Pelotomaculum</taxon>
    </lineage>
</organism>
<evidence type="ECO:0000256" key="1">
    <source>
        <dbReference type="ARBA" id="ARBA00004776"/>
    </source>
</evidence>
<evidence type="ECO:0000256" key="3">
    <source>
        <dbReference type="ARBA" id="ARBA00022676"/>
    </source>
</evidence>